<evidence type="ECO:0000256" key="2">
    <source>
        <dbReference type="SAM" id="Phobius"/>
    </source>
</evidence>
<sequence>MKTKLSPAAVGVFVIGAFAIGLIALLSFGGMSLFSKPHRFMVYFDESIHGLDLGSPVKLRGVRVGRVVDLAVHYDEAATKSVVVVTCELNRNVITDEKGAALKIAGPADIQTMVDHGLRAQLGVLGLATGLLFVELDFENPAEYPAAQIATPPKFVVIPAVPSAISEYQASLSEILADLKKVDFAGISREAKTLLATANKKIGEADVKGLGERISRAAEAMTAFVESPEAKQAFTNLNEALVATKAAVAKIDTQVDPVSEELKKTLANAQAALKTIDSTAATTRRFVQRQGDVGDEITTALRQVAEAATALENLVSSLERNPTSLLVGKKKKPE</sequence>
<dbReference type="PANTHER" id="PTHR33371">
    <property type="entry name" value="INTERMEMBRANE PHOSPHOLIPID TRANSPORT SYSTEM BINDING PROTEIN MLAD-RELATED"/>
    <property type="match status" value="1"/>
</dbReference>
<feature type="coiled-coil region" evidence="1">
    <location>
        <begin position="259"/>
        <end position="321"/>
    </location>
</feature>
<evidence type="ECO:0000313" key="4">
    <source>
        <dbReference type="EMBL" id="RXK53569.1"/>
    </source>
</evidence>
<dbReference type="InterPro" id="IPR003399">
    <property type="entry name" value="Mce/MlaD"/>
</dbReference>
<accession>A0A4Q1C5J9</accession>
<dbReference type="AlphaFoldDB" id="A0A4Q1C5J9"/>
<dbReference type="Proteomes" id="UP000290218">
    <property type="component" value="Unassembled WGS sequence"/>
</dbReference>
<dbReference type="InterPro" id="IPR052336">
    <property type="entry name" value="MlaD_Phospholipid_Transporter"/>
</dbReference>
<keyword evidence="2" id="KW-0812">Transmembrane</keyword>
<comment type="caution">
    <text evidence="4">The sequence shown here is derived from an EMBL/GenBank/DDBJ whole genome shotgun (WGS) entry which is preliminary data.</text>
</comment>
<keyword evidence="1" id="KW-0175">Coiled coil</keyword>
<dbReference type="EMBL" id="SDHX01000002">
    <property type="protein sequence ID" value="RXK53569.1"/>
    <property type="molecule type" value="Genomic_DNA"/>
</dbReference>
<evidence type="ECO:0000256" key="1">
    <source>
        <dbReference type="SAM" id="Coils"/>
    </source>
</evidence>
<feature type="domain" description="Mce/MlaD" evidence="3">
    <location>
        <begin position="39"/>
        <end position="138"/>
    </location>
</feature>
<dbReference type="OrthoDB" id="9806984at2"/>
<dbReference type="PANTHER" id="PTHR33371:SF4">
    <property type="entry name" value="INTERMEMBRANE PHOSPHOLIPID TRANSPORT SYSTEM BINDING PROTEIN MLAD"/>
    <property type="match status" value="1"/>
</dbReference>
<name>A0A4Q1C5J9_9BACT</name>
<dbReference type="RefSeq" id="WP_129049376.1">
    <property type="nucleotide sequence ID" value="NZ_SDHX01000002.1"/>
</dbReference>
<proteinExistence type="predicted"/>
<protein>
    <submittedName>
        <fullName evidence="4">MCE family protein</fullName>
    </submittedName>
</protein>
<feature type="transmembrane region" description="Helical" evidence="2">
    <location>
        <begin position="12"/>
        <end position="34"/>
    </location>
</feature>
<keyword evidence="5" id="KW-1185">Reference proteome</keyword>
<dbReference type="Pfam" id="PF02470">
    <property type="entry name" value="MlaD"/>
    <property type="match status" value="1"/>
</dbReference>
<evidence type="ECO:0000313" key="5">
    <source>
        <dbReference type="Proteomes" id="UP000290218"/>
    </source>
</evidence>
<organism evidence="4 5">
    <name type="scientific">Oleiharenicola lentus</name>
    <dbReference type="NCBI Taxonomy" id="2508720"/>
    <lineage>
        <taxon>Bacteria</taxon>
        <taxon>Pseudomonadati</taxon>
        <taxon>Verrucomicrobiota</taxon>
        <taxon>Opitutia</taxon>
        <taxon>Opitutales</taxon>
        <taxon>Opitutaceae</taxon>
        <taxon>Oleiharenicola</taxon>
    </lineage>
</organism>
<gene>
    <name evidence="4" type="ORF">ESB00_17920</name>
</gene>
<reference evidence="4 5" key="1">
    <citation type="submission" date="2019-01" db="EMBL/GenBank/DDBJ databases">
        <title>Lacunisphaera sp. strain TWA-58.</title>
        <authorList>
            <person name="Chen W.-M."/>
        </authorList>
    </citation>
    <scope>NUCLEOTIDE SEQUENCE [LARGE SCALE GENOMIC DNA]</scope>
    <source>
        <strain evidence="4 5">TWA-58</strain>
    </source>
</reference>
<evidence type="ECO:0000259" key="3">
    <source>
        <dbReference type="Pfam" id="PF02470"/>
    </source>
</evidence>
<keyword evidence="2" id="KW-0472">Membrane</keyword>
<keyword evidence="2" id="KW-1133">Transmembrane helix</keyword>